<accession>A0A9P6WVY7</accession>
<evidence type="ECO:0000313" key="3">
    <source>
        <dbReference type="EMBL" id="KAG1294488.1"/>
    </source>
</evidence>
<dbReference type="GO" id="GO:0005737">
    <property type="term" value="C:cytoplasm"/>
    <property type="evidence" value="ECO:0007669"/>
    <property type="project" value="TreeGrafter"/>
</dbReference>
<gene>
    <name evidence="3" type="ORF">G6F64_013423</name>
</gene>
<proteinExistence type="inferred from homology"/>
<dbReference type="InterPro" id="IPR013785">
    <property type="entry name" value="Aldolase_TIM"/>
</dbReference>
<dbReference type="GO" id="GO:0006183">
    <property type="term" value="P:GTP biosynthetic process"/>
    <property type="evidence" value="ECO:0007669"/>
    <property type="project" value="TreeGrafter"/>
</dbReference>
<evidence type="ECO:0000256" key="1">
    <source>
        <dbReference type="ARBA" id="ARBA00005502"/>
    </source>
</evidence>
<dbReference type="PANTHER" id="PTHR11911">
    <property type="entry name" value="INOSINE-5-MONOPHOSPHATE DEHYDROGENASE RELATED"/>
    <property type="match status" value="1"/>
</dbReference>
<dbReference type="SMART" id="SM01240">
    <property type="entry name" value="IMPDH"/>
    <property type="match status" value="1"/>
</dbReference>
<dbReference type="PANTHER" id="PTHR11911:SF111">
    <property type="entry name" value="INOSINE-5'-MONOPHOSPHATE DEHYDROGENASE"/>
    <property type="match status" value="1"/>
</dbReference>
<dbReference type="GO" id="GO:0003938">
    <property type="term" value="F:IMP dehydrogenase activity"/>
    <property type="evidence" value="ECO:0007669"/>
    <property type="project" value="InterPro"/>
</dbReference>
<dbReference type="InterPro" id="IPR005990">
    <property type="entry name" value="IMP_DH"/>
</dbReference>
<keyword evidence="4" id="KW-1185">Reference proteome</keyword>
<dbReference type="SUPFAM" id="SSF51412">
    <property type="entry name" value="Inosine monophosphate dehydrogenase (IMPDH)"/>
    <property type="match status" value="1"/>
</dbReference>
<feature type="domain" description="IMP dehydrogenase/GMP reductase" evidence="2">
    <location>
        <begin position="36"/>
        <end position="119"/>
    </location>
</feature>
<dbReference type="EMBL" id="JAANQT010005469">
    <property type="protein sequence ID" value="KAG1294488.1"/>
    <property type="molecule type" value="Genomic_DNA"/>
</dbReference>
<evidence type="ECO:0000259" key="2">
    <source>
        <dbReference type="Pfam" id="PF00478"/>
    </source>
</evidence>
<dbReference type="OrthoDB" id="416622at2759"/>
<sequence length="168" mass="18315">MSAFLNHTTANEVLKEYGRRDGLSIEGLMDEQLSGGLTYNDFLILPGFIDFAAEKASLESKITKNISIKTPFLSSPMDTVTEAEMAISMALTGGIGIIHHNCSAEEQAKMVRTVKKFENGFITDPIVLTADHTVADVKAIKEKFGFCGVPITGTYLNIEHSKSLTKLN</sequence>
<comment type="caution">
    <text evidence="3">The sequence shown here is derived from an EMBL/GenBank/DDBJ whole genome shotgun (WGS) entry which is preliminary data.</text>
</comment>
<organism evidence="3 4">
    <name type="scientific">Rhizopus oryzae</name>
    <name type="common">Mucormycosis agent</name>
    <name type="synonym">Rhizopus arrhizus var. delemar</name>
    <dbReference type="NCBI Taxonomy" id="64495"/>
    <lineage>
        <taxon>Eukaryota</taxon>
        <taxon>Fungi</taxon>
        <taxon>Fungi incertae sedis</taxon>
        <taxon>Mucoromycota</taxon>
        <taxon>Mucoromycotina</taxon>
        <taxon>Mucoromycetes</taxon>
        <taxon>Mucorales</taxon>
        <taxon>Mucorineae</taxon>
        <taxon>Rhizopodaceae</taxon>
        <taxon>Rhizopus</taxon>
    </lineage>
</organism>
<protein>
    <recommendedName>
        <fullName evidence="2">IMP dehydrogenase/GMP reductase domain-containing protein</fullName>
    </recommendedName>
</protein>
<reference evidence="3" key="1">
    <citation type="journal article" date="2020" name="Microb. Genom.">
        <title>Genetic diversity of clinical and environmental Mucorales isolates obtained from an investigation of mucormycosis cases among solid organ transplant recipients.</title>
        <authorList>
            <person name="Nguyen M.H."/>
            <person name="Kaul D."/>
            <person name="Muto C."/>
            <person name="Cheng S.J."/>
            <person name="Richter R.A."/>
            <person name="Bruno V.M."/>
            <person name="Liu G."/>
            <person name="Beyhan S."/>
            <person name="Sundermann A.J."/>
            <person name="Mounaud S."/>
            <person name="Pasculle A.W."/>
            <person name="Nierman W.C."/>
            <person name="Driscoll E."/>
            <person name="Cumbie R."/>
            <person name="Clancy C.J."/>
            <person name="Dupont C.L."/>
        </authorList>
    </citation>
    <scope>NUCLEOTIDE SEQUENCE</scope>
    <source>
        <strain evidence="3">GL11</strain>
    </source>
</reference>
<comment type="similarity">
    <text evidence="1">Belongs to the IMPDH/GMPR family.</text>
</comment>
<dbReference type="Pfam" id="PF00478">
    <property type="entry name" value="IMPDH"/>
    <property type="match status" value="1"/>
</dbReference>
<evidence type="ECO:0000313" key="4">
    <source>
        <dbReference type="Proteomes" id="UP000716291"/>
    </source>
</evidence>
<dbReference type="Proteomes" id="UP000716291">
    <property type="component" value="Unassembled WGS sequence"/>
</dbReference>
<dbReference type="AlphaFoldDB" id="A0A9P6WVY7"/>
<dbReference type="InterPro" id="IPR001093">
    <property type="entry name" value="IMP_DH_GMPRt"/>
</dbReference>
<dbReference type="FunFam" id="3.20.20.70:FF:000424">
    <property type="entry name" value="Inosine-5'-monophosphate dehydrogenase 2"/>
    <property type="match status" value="1"/>
</dbReference>
<dbReference type="Gene3D" id="3.20.20.70">
    <property type="entry name" value="Aldolase class I"/>
    <property type="match status" value="1"/>
</dbReference>
<name>A0A9P6WVY7_RHIOR</name>